<dbReference type="InterPro" id="IPR027417">
    <property type="entry name" value="P-loop_NTPase"/>
</dbReference>
<keyword evidence="2" id="KW-1185">Reference proteome</keyword>
<protein>
    <submittedName>
        <fullName evidence="1">16560_t:CDS:1</fullName>
    </submittedName>
</protein>
<dbReference type="SUPFAM" id="SSF52540">
    <property type="entry name" value="P-loop containing nucleoside triphosphate hydrolases"/>
    <property type="match status" value="1"/>
</dbReference>
<dbReference type="EMBL" id="CAJVPY010003443">
    <property type="protein sequence ID" value="CAG8591955.1"/>
    <property type="molecule type" value="Genomic_DNA"/>
</dbReference>
<accession>A0A9N9C9G8</accession>
<organism evidence="1 2">
    <name type="scientific">Dentiscutata erythropus</name>
    <dbReference type="NCBI Taxonomy" id="1348616"/>
    <lineage>
        <taxon>Eukaryota</taxon>
        <taxon>Fungi</taxon>
        <taxon>Fungi incertae sedis</taxon>
        <taxon>Mucoromycota</taxon>
        <taxon>Glomeromycotina</taxon>
        <taxon>Glomeromycetes</taxon>
        <taxon>Diversisporales</taxon>
        <taxon>Gigasporaceae</taxon>
        <taxon>Dentiscutata</taxon>
    </lineage>
</organism>
<evidence type="ECO:0000313" key="1">
    <source>
        <dbReference type="EMBL" id="CAG8591955.1"/>
    </source>
</evidence>
<dbReference type="AlphaFoldDB" id="A0A9N9C9G8"/>
<proteinExistence type="predicted"/>
<dbReference type="Proteomes" id="UP000789405">
    <property type="component" value="Unassembled WGS sequence"/>
</dbReference>
<comment type="caution">
    <text evidence="1">The sequence shown here is derived from an EMBL/GenBank/DDBJ whole genome shotgun (WGS) entry which is preliminary data.</text>
</comment>
<sequence>MLLKSGQEIEKIQHHFNEINERISQQEKAIIIIGDTGEGKSTLLNYLTRVPLFSKDDDFGDYIIYTETSDGININDRSISQTTLPLRRGIYWDCPGFGDTRGPVQNIINAYSIYKLVKSVKKLKVVVVVSEYVIKSTRKKEFLNLINNIGETFKNTDDLVQGLCLVITKNNKLDARKVRLCFHKILEEQGDQENFSQSKRKILNFLSSSESQIVFFNAPQQEGKVSDTDKSSILESIEKISYLKGLDPNILLDDGPKLYIKDLVEKFHVDIKNFILVKFYPAVQSYLETLIDTHLGTIKELRKSLTDVSDLLMNIHEKPQHFDDNIQQILLIVEFIQRIDLKEELLKKFSLFNFFNLVKPVSLEIKGNTSSWYNYISELINEIDALTSFKVYSQECLLTLEGIIIGTEDLNTAMNDQEISEISEINVFSLNSLFIDKDIIAPGVNLALISPKFRVIGKRTINLKGNSGPLHQPNKANDGISFTKDRIYNEVYDEVNDRISTQIIDEITFTKEIINDEAINEISSTEEIVEEIIEEKINGKDGLPGQPGYNGGNFYAKGCIFFDLSSLTIIVSGGDGGQGQDGGDGAKGFNGVDCREDFVKNQENLALISREKIRALSSKGNEEAGVVNKALVCTVKATKYLFTFNDKHEETYEYFDPGQKGGNGGRGGIGGIGGKPGSVIFDSPSQLLENPIIVKESKRGANGKRGNAGHGGKNGPKYRGVYINERVFPALRGYKEFNSESNESDLYSTMPDGVLNSIRAVPAVSSAVTSHVLSESVKVSAKESTKQVAASTSSYIAYIGNMGTTLKQGGNYLIKDVLKIGASESTKQVATVGTSTYVGTIGSFGASLAIQAGCSTASAYLSSYWKEEPHKINNDDEFAPDGELFDELNENNIKTPFDQFPLAIKEKEKEKLYKQFHDKSKNNKYVKELLYLERTIY</sequence>
<gene>
    <name evidence="1" type="ORF">DERYTH_LOCUS7208</name>
</gene>
<dbReference type="OrthoDB" id="2386367at2759"/>
<evidence type="ECO:0000313" key="2">
    <source>
        <dbReference type="Proteomes" id="UP000789405"/>
    </source>
</evidence>
<reference evidence="1" key="1">
    <citation type="submission" date="2021-06" db="EMBL/GenBank/DDBJ databases">
        <authorList>
            <person name="Kallberg Y."/>
            <person name="Tangrot J."/>
            <person name="Rosling A."/>
        </authorList>
    </citation>
    <scope>NUCLEOTIDE SEQUENCE</scope>
    <source>
        <strain evidence="1">MA453B</strain>
    </source>
</reference>
<dbReference type="Gene3D" id="3.40.50.300">
    <property type="entry name" value="P-loop containing nucleotide triphosphate hydrolases"/>
    <property type="match status" value="1"/>
</dbReference>
<name>A0A9N9C9G8_9GLOM</name>